<dbReference type="InterPro" id="IPR030379">
    <property type="entry name" value="G_SEPTIN_dom"/>
</dbReference>
<sequence length="435" mass="49116">MTVPSESASSVTSLTSPVQARPSVVAAAAAAISATATGTPAKATKSHATVVDSLAASIGVANLPNQRHKIVSRRGASFTIMVVGESGLGKTTFINTLFTTLLREYKRPEHRFQKQLDRTVQIDVVRAEIEEKGFHVRLTVIDTPGFGDYVNNQDCWVPIMDFLDEQHAAQLRNEQLPDRRTNNDLRVHVCLYFVPPTGHTLRPLDIEVMRQLGSRVNVIPVIAKADTLLPRDMVAFKDRIREVIAAYGIQVYAPSVSDDDQEMARRNLAITSAMPFSVIASESDVLSAATGKPVRGRQYSWGCVEVENEEHCDFIKLRNLLIRTHLHDLIETTEKRHYENFRTAKLAREGRTDDDPDVRARKLFAARMKEEEELLRKRFTEDVRKEEARFRTWEQKLMAERDRLNKDLEFQHAAVKAFMAEVDELAARANLAKRK</sequence>
<evidence type="ECO:0000256" key="4">
    <source>
        <dbReference type="ARBA" id="ARBA00023134"/>
    </source>
</evidence>
<keyword evidence="3" id="KW-0175">Coiled coil</keyword>
<dbReference type="PIRSF" id="PIRSF006698">
    <property type="entry name" value="Septin"/>
    <property type="match status" value="1"/>
</dbReference>
<evidence type="ECO:0000256" key="5">
    <source>
        <dbReference type="ARBA" id="ARBA00023306"/>
    </source>
</evidence>
<dbReference type="FunFam" id="3.40.50.300:FF:000162">
    <property type="entry name" value="septin-7 isoform X1"/>
    <property type="match status" value="1"/>
</dbReference>
<dbReference type="EMBL" id="ML014006">
    <property type="protein sequence ID" value="RKO94908.1"/>
    <property type="molecule type" value="Genomic_DNA"/>
</dbReference>
<dbReference type="GO" id="GO:0005525">
    <property type="term" value="F:GTP binding"/>
    <property type="evidence" value="ECO:0007669"/>
    <property type="project" value="UniProtKB-KW"/>
</dbReference>
<dbReference type="GO" id="GO:0031105">
    <property type="term" value="C:septin complex"/>
    <property type="evidence" value="ECO:0007669"/>
    <property type="project" value="UniProtKB-ARBA"/>
</dbReference>
<reference evidence="9" key="2">
    <citation type="submission" date="2018-04" db="EMBL/GenBank/DDBJ databases">
        <title>Leveraging single-cell genomics to expand the Fungal Tree of Life.</title>
        <authorList>
            <consortium name="DOE Joint Genome Institute"/>
            <person name="Ahrendt S.R."/>
            <person name="Quandt C.A."/>
            <person name="Ciobanu D."/>
            <person name="Clum A."/>
            <person name="Salamov A."/>
            <person name="Andreopoulos B."/>
            <person name="Cheng J.-F."/>
            <person name="Woyke T."/>
            <person name="Pelin A."/>
            <person name="Henrissat B."/>
            <person name="Benny G.L."/>
            <person name="Smith M.E."/>
            <person name="James T.Y."/>
            <person name="Grigoriev I.V."/>
        </authorList>
    </citation>
    <scope>NUCLEOTIDE SEQUENCE</scope>
    <source>
        <strain evidence="9">ATCC 52028</strain>
    </source>
</reference>
<dbReference type="CDD" id="cd01850">
    <property type="entry name" value="CDC_Septin"/>
    <property type="match status" value="1"/>
</dbReference>
<evidence type="ECO:0000256" key="6">
    <source>
        <dbReference type="RuleBase" id="RU004560"/>
    </source>
</evidence>
<feature type="domain" description="Septin-type G" evidence="7">
    <location>
        <begin position="74"/>
        <end position="348"/>
    </location>
</feature>
<evidence type="ECO:0000259" key="7">
    <source>
        <dbReference type="PROSITE" id="PS51719"/>
    </source>
</evidence>
<keyword evidence="1" id="KW-0132">Cell division</keyword>
<dbReference type="PANTHER" id="PTHR18884">
    <property type="entry name" value="SEPTIN"/>
    <property type="match status" value="1"/>
</dbReference>
<accession>A0A4P9XD03</accession>
<evidence type="ECO:0000313" key="10">
    <source>
        <dbReference type="Proteomes" id="UP000268535"/>
    </source>
</evidence>
<dbReference type="Proteomes" id="UP000268535">
    <property type="component" value="Unassembled WGS sequence"/>
</dbReference>
<reference evidence="8" key="3">
    <citation type="submission" date="2018-08" db="EMBL/GenBank/DDBJ databases">
        <title>Leveraging single-cell genomics to expand the Fungal Tree of Life.</title>
        <authorList>
            <consortium name="DOE Joint Genome Institute"/>
            <person name="Ahrendt S.R."/>
            <person name="Quandt C.A."/>
            <person name="Ciobanu D."/>
            <person name="Clum A."/>
            <person name="Salamov A."/>
            <person name="Andreopoulos B."/>
            <person name="Cheng J.-F."/>
            <person name="Woyke T."/>
            <person name="Pelin A."/>
            <person name="Henrissat B."/>
            <person name="Reynolds N."/>
            <person name="Benny G.L."/>
            <person name="Smith M.E."/>
            <person name="James T.Y."/>
            <person name="Grigoriev I.V."/>
        </authorList>
    </citation>
    <scope>NUCLEOTIDE SEQUENCE</scope>
    <source>
        <strain evidence="8">ATCC 52028</strain>
    </source>
</reference>
<evidence type="ECO:0000256" key="1">
    <source>
        <dbReference type="ARBA" id="ARBA00022618"/>
    </source>
</evidence>
<evidence type="ECO:0000313" key="11">
    <source>
        <dbReference type="Proteomes" id="UP000274922"/>
    </source>
</evidence>
<dbReference type="GO" id="GO:0000281">
    <property type="term" value="P:mitotic cytokinesis"/>
    <property type="evidence" value="ECO:0007669"/>
    <property type="project" value="UniProtKB-ARBA"/>
</dbReference>
<evidence type="ECO:0000256" key="3">
    <source>
        <dbReference type="ARBA" id="ARBA00023054"/>
    </source>
</evidence>
<keyword evidence="2 6" id="KW-0547">Nucleotide-binding</keyword>
<dbReference type="Pfam" id="PF00735">
    <property type="entry name" value="Septin"/>
    <property type="match status" value="1"/>
</dbReference>
<organism evidence="9 11">
    <name type="scientific">Caulochytrium protostelioides</name>
    <dbReference type="NCBI Taxonomy" id="1555241"/>
    <lineage>
        <taxon>Eukaryota</taxon>
        <taxon>Fungi</taxon>
        <taxon>Fungi incertae sedis</taxon>
        <taxon>Chytridiomycota</taxon>
        <taxon>Chytridiomycota incertae sedis</taxon>
        <taxon>Chytridiomycetes</taxon>
        <taxon>Caulochytriales</taxon>
        <taxon>Caulochytriaceae</taxon>
        <taxon>Caulochytrium</taxon>
    </lineage>
</organism>
<evidence type="ECO:0000256" key="2">
    <source>
        <dbReference type="ARBA" id="ARBA00022741"/>
    </source>
</evidence>
<name>A0A4P9XD03_9FUNG</name>
<dbReference type="EMBL" id="ML014124">
    <property type="protein sequence ID" value="RKP03333.1"/>
    <property type="molecule type" value="Genomic_DNA"/>
</dbReference>
<dbReference type="STRING" id="1555241.A0A4P9XD03"/>
<dbReference type="AlphaFoldDB" id="A0A4P9XD03"/>
<keyword evidence="5" id="KW-0131">Cell cycle</keyword>
<dbReference type="GO" id="GO:0032161">
    <property type="term" value="C:cleavage apparatus septin structure"/>
    <property type="evidence" value="ECO:0007669"/>
    <property type="project" value="UniProtKB-ARBA"/>
</dbReference>
<comment type="similarity">
    <text evidence="6">Belongs to the TRAFAC class TrmE-Era-EngA-EngB-Septin-like GTPase superfamily. Septin GTPase family.</text>
</comment>
<protein>
    <submittedName>
        <fullName evidence="8">Septin</fullName>
    </submittedName>
</protein>
<dbReference type="Proteomes" id="UP000274922">
    <property type="component" value="Unassembled WGS sequence"/>
</dbReference>
<proteinExistence type="inferred from homology"/>
<evidence type="ECO:0000313" key="8">
    <source>
        <dbReference type="EMBL" id="RKO94908.1"/>
    </source>
</evidence>
<dbReference type="InterPro" id="IPR016491">
    <property type="entry name" value="Septin"/>
</dbReference>
<dbReference type="PROSITE" id="PS51719">
    <property type="entry name" value="G_SEPTIN"/>
    <property type="match status" value="1"/>
</dbReference>
<gene>
    <name evidence="8" type="ORF">CAUPRSCDRAFT_9588</name>
    <name evidence="9" type="ORF">CXG81DRAFT_9645</name>
</gene>
<reference evidence="10 11" key="1">
    <citation type="journal article" date="2018" name="Nat. Microbiol.">
        <title>Leveraging single-cell genomics to expand the fungal tree of life.</title>
        <authorList>
            <person name="Ahrendt S.R."/>
            <person name="Quandt C.A."/>
            <person name="Ciobanu D."/>
            <person name="Clum A."/>
            <person name="Salamov A."/>
            <person name="Andreopoulos B."/>
            <person name="Cheng J.F."/>
            <person name="Woyke T."/>
            <person name="Pelin A."/>
            <person name="Henrissat B."/>
            <person name="Reynolds N.K."/>
            <person name="Benny G.L."/>
            <person name="Smith M.E."/>
            <person name="James T.Y."/>
            <person name="Grigoriev I.V."/>
        </authorList>
    </citation>
    <scope>NUCLEOTIDE SEQUENCE [LARGE SCALE GENOMIC DNA]</scope>
    <source>
        <strain evidence="10 11">ATCC 52028</strain>
    </source>
</reference>
<dbReference type="SUPFAM" id="SSF52540">
    <property type="entry name" value="P-loop containing nucleoside triphosphate hydrolases"/>
    <property type="match status" value="1"/>
</dbReference>
<keyword evidence="4 6" id="KW-0342">GTP-binding</keyword>
<dbReference type="Gene3D" id="3.40.50.300">
    <property type="entry name" value="P-loop containing nucleotide triphosphate hydrolases"/>
    <property type="match status" value="1"/>
</dbReference>
<evidence type="ECO:0000313" key="9">
    <source>
        <dbReference type="EMBL" id="RKP03333.1"/>
    </source>
</evidence>
<keyword evidence="11" id="KW-1185">Reference proteome</keyword>
<dbReference type="InterPro" id="IPR027417">
    <property type="entry name" value="P-loop_NTPase"/>
</dbReference>
<dbReference type="OrthoDB" id="416553at2759"/>